<proteinExistence type="predicted"/>
<name>A0A1C3E868_9PLAN</name>
<reference evidence="1 2" key="1">
    <citation type="submission" date="2016-05" db="EMBL/GenBank/DDBJ databases">
        <title>Genomic and physiological characterization of Planctopirus sp. isolated from fresh water lake.</title>
        <authorList>
            <person name="Subhash Y."/>
            <person name="Ramana C."/>
        </authorList>
    </citation>
    <scope>NUCLEOTIDE SEQUENCE [LARGE SCALE GENOMIC DNA]</scope>
    <source>
        <strain evidence="1 2">JC280</strain>
    </source>
</reference>
<dbReference type="RefSeq" id="WP_068849815.1">
    <property type="nucleotide sequence ID" value="NZ_LYDR01000130.1"/>
</dbReference>
<evidence type="ECO:0008006" key="3">
    <source>
        <dbReference type="Google" id="ProtNLM"/>
    </source>
</evidence>
<comment type="caution">
    <text evidence="1">The sequence shown here is derived from an EMBL/GenBank/DDBJ whole genome shotgun (WGS) entry which is preliminary data.</text>
</comment>
<accession>A0A1C3E868</accession>
<protein>
    <recommendedName>
        <fullName evidence="3">Zinc ribbon domain-containing protein</fullName>
    </recommendedName>
</protein>
<keyword evidence="2" id="KW-1185">Reference proteome</keyword>
<dbReference type="EMBL" id="LYDR01000130">
    <property type="protein sequence ID" value="ODA29426.1"/>
    <property type="molecule type" value="Genomic_DNA"/>
</dbReference>
<dbReference type="AlphaFoldDB" id="A0A1C3E868"/>
<dbReference type="Proteomes" id="UP000094828">
    <property type="component" value="Unassembled WGS sequence"/>
</dbReference>
<gene>
    <name evidence="1" type="ORF">A6X21_08830</name>
</gene>
<dbReference type="STRING" id="1841610.A6X21_08830"/>
<sequence>MINYDYFCPANNETVSVSHGIREQILTWGELCEKAGRLPGTTPAETPVERLISGGMLAMVAGGRSSASPLPVMNSCCGHPSGCSRHG</sequence>
<evidence type="ECO:0000313" key="1">
    <source>
        <dbReference type="EMBL" id="ODA29426.1"/>
    </source>
</evidence>
<evidence type="ECO:0000313" key="2">
    <source>
        <dbReference type="Proteomes" id="UP000094828"/>
    </source>
</evidence>
<organism evidence="1 2">
    <name type="scientific">Planctopirus hydrillae</name>
    <dbReference type="NCBI Taxonomy" id="1841610"/>
    <lineage>
        <taxon>Bacteria</taxon>
        <taxon>Pseudomonadati</taxon>
        <taxon>Planctomycetota</taxon>
        <taxon>Planctomycetia</taxon>
        <taxon>Planctomycetales</taxon>
        <taxon>Planctomycetaceae</taxon>
        <taxon>Planctopirus</taxon>
    </lineage>
</organism>